<feature type="domain" description="Amidase" evidence="1">
    <location>
        <begin position="58"/>
        <end position="229"/>
    </location>
</feature>
<proteinExistence type="predicted"/>
<organism evidence="2 3">
    <name type="scientific">Symbiodinium microadriaticum</name>
    <name type="common">Dinoflagellate</name>
    <name type="synonym">Zooxanthella microadriatica</name>
    <dbReference type="NCBI Taxonomy" id="2951"/>
    <lineage>
        <taxon>Eukaryota</taxon>
        <taxon>Sar</taxon>
        <taxon>Alveolata</taxon>
        <taxon>Dinophyceae</taxon>
        <taxon>Suessiales</taxon>
        <taxon>Symbiodiniaceae</taxon>
        <taxon>Symbiodinium</taxon>
    </lineage>
</organism>
<reference evidence="2 3" key="1">
    <citation type="submission" date="2016-02" db="EMBL/GenBank/DDBJ databases">
        <title>Genome analysis of coral dinoflagellate symbionts highlights evolutionary adaptations to a symbiotic lifestyle.</title>
        <authorList>
            <person name="Aranda M."/>
            <person name="Li Y."/>
            <person name="Liew Y.J."/>
            <person name="Baumgarten S."/>
            <person name="Simakov O."/>
            <person name="Wilson M."/>
            <person name="Piel J."/>
            <person name="Ashoor H."/>
            <person name="Bougouffa S."/>
            <person name="Bajic V.B."/>
            <person name="Ryu T."/>
            <person name="Ravasi T."/>
            <person name="Bayer T."/>
            <person name="Micklem G."/>
            <person name="Kim H."/>
            <person name="Bhak J."/>
            <person name="Lajeunesse T.C."/>
            <person name="Voolstra C.R."/>
        </authorList>
    </citation>
    <scope>NUCLEOTIDE SEQUENCE [LARGE SCALE GENOMIC DNA]</scope>
    <source>
        <strain evidence="2 3">CCMP2467</strain>
    </source>
</reference>
<dbReference type="Proteomes" id="UP000186817">
    <property type="component" value="Unassembled WGS sequence"/>
</dbReference>
<dbReference type="Pfam" id="PF01425">
    <property type="entry name" value="Amidase"/>
    <property type="match status" value="1"/>
</dbReference>
<dbReference type="PANTHER" id="PTHR11895:SF169">
    <property type="entry name" value="GLUTAMYL-TRNA(GLN) AMIDOTRANSFERASE"/>
    <property type="match status" value="1"/>
</dbReference>
<dbReference type="EMBL" id="LSRX01001750">
    <property type="protein sequence ID" value="OLP77524.1"/>
    <property type="molecule type" value="Genomic_DNA"/>
</dbReference>
<dbReference type="InterPro" id="IPR036928">
    <property type="entry name" value="AS_sf"/>
</dbReference>
<gene>
    <name evidence="2" type="primary">atzF</name>
    <name evidence="2" type="ORF">AK812_SmicGene42407</name>
</gene>
<evidence type="ECO:0000259" key="1">
    <source>
        <dbReference type="Pfam" id="PF01425"/>
    </source>
</evidence>
<comment type="caution">
    <text evidence="2">The sequence shown here is derived from an EMBL/GenBank/DDBJ whole genome shotgun (WGS) entry which is preliminary data.</text>
</comment>
<dbReference type="Gene3D" id="3.90.1300.10">
    <property type="entry name" value="Amidase signature (AS) domain"/>
    <property type="match status" value="1"/>
</dbReference>
<dbReference type="PANTHER" id="PTHR11895">
    <property type="entry name" value="TRANSAMIDASE"/>
    <property type="match status" value="1"/>
</dbReference>
<keyword evidence="3" id="KW-1185">Reference proteome</keyword>
<dbReference type="InterPro" id="IPR023631">
    <property type="entry name" value="Amidase_dom"/>
</dbReference>
<dbReference type="GO" id="GO:0016787">
    <property type="term" value="F:hydrolase activity"/>
    <property type="evidence" value="ECO:0007669"/>
    <property type="project" value="UniProtKB-KW"/>
</dbReference>
<dbReference type="SUPFAM" id="SSF75304">
    <property type="entry name" value="Amidase signature (AS) enzymes"/>
    <property type="match status" value="1"/>
</dbReference>
<dbReference type="AlphaFoldDB" id="A0A1Q9C3M6"/>
<evidence type="ECO:0000313" key="2">
    <source>
        <dbReference type="EMBL" id="OLP77524.1"/>
    </source>
</evidence>
<dbReference type="Gene3D" id="1.20.58.1700">
    <property type="match status" value="1"/>
</dbReference>
<dbReference type="InterPro" id="IPR000120">
    <property type="entry name" value="Amidase"/>
</dbReference>
<sequence>MGKGAAAEASGADPFDRPAKELRHGRRLAPGEAFTFGIPSPKFLDFQSFGSAAQARAKEYAAAWDRSVEALQAIGGTCVEVDYAPFQEAANLLYQGPWVAERLAAIAALLQEDPEVIEPTVRKIVEQGHQYTAQQCFEASYRMRALQRAAEASMEAAKAQVLVTPTVGATYKIEDVLADPIALNTNLGRFTNHMNLLDLCGLAVPTAWASDALPFGVTISAQAGSDAYICDIGQRLGTVGALEAAVEDVEAAVAVPPTDPKGGEYLPDALKVQVPKSTFFGFMAPAACPAVFRPPPGLEEDVGRFRFPPSRGSWGHPELCQRPCVHLAKGKACLAGASCCYCHGMHCRPPVKLDQSRRLIMQTMQEEDIRTLLWPHIQKRLEDLELAEQASRLMVLLASERELESSPQRAFQDIERKDLRKINRSLARLPLLALVKSFPCSSFAAIDEQLNILRTELERQQSLKDGRVLQL</sequence>
<name>A0A1Q9C3M6_SYMMI</name>
<protein>
    <submittedName>
        <fullName evidence="2">Allophanate hydrolase</fullName>
    </submittedName>
</protein>
<accession>A0A1Q9C3M6</accession>
<keyword evidence="2" id="KW-0378">Hydrolase</keyword>
<dbReference type="OrthoDB" id="8196422at2759"/>
<evidence type="ECO:0000313" key="3">
    <source>
        <dbReference type="Proteomes" id="UP000186817"/>
    </source>
</evidence>